<name>A0AAE0MZ40_9PEZI</name>
<sequence length="271" mass="30342">MHFSTYGVPTLGVRIRIALLVQELSSVGAADLIADDESKDSAEVVILGFARLLVGKEDEATWLCFYMSTDFHLVSSQDVLELVAILRTASSLLDPKSSKARDPDDSFLPPATTFLEASQTKLFEPPRMIHFQASADVHPHVIHWQRKSFHPRIVSSKVRNAPNDCRCASLMWAENGHLLITCVTLWVVGVSIITTERTCIWCRSSRLGEKLGNHAGVEAILEQSFRVRWGRKGEGWLYSMLDMDGWSNIPALHSSPRRPTDECPFGRHDSQ</sequence>
<evidence type="ECO:0000256" key="1">
    <source>
        <dbReference type="SAM" id="MobiDB-lite"/>
    </source>
</evidence>
<proteinExistence type="predicted"/>
<reference evidence="2" key="1">
    <citation type="journal article" date="2023" name="Mol. Phylogenet. Evol.">
        <title>Genome-scale phylogeny and comparative genomics of the fungal order Sordariales.</title>
        <authorList>
            <person name="Hensen N."/>
            <person name="Bonometti L."/>
            <person name="Westerberg I."/>
            <person name="Brannstrom I.O."/>
            <person name="Guillou S."/>
            <person name="Cros-Aarteil S."/>
            <person name="Calhoun S."/>
            <person name="Haridas S."/>
            <person name="Kuo A."/>
            <person name="Mondo S."/>
            <person name="Pangilinan J."/>
            <person name="Riley R."/>
            <person name="LaButti K."/>
            <person name="Andreopoulos B."/>
            <person name="Lipzen A."/>
            <person name="Chen C."/>
            <person name="Yan M."/>
            <person name="Daum C."/>
            <person name="Ng V."/>
            <person name="Clum A."/>
            <person name="Steindorff A."/>
            <person name="Ohm R.A."/>
            <person name="Martin F."/>
            <person name="Silar P."/>
            <person name="Natvig D.O."/>
            <person name="Lalanne C."/>
            <person name="Gautier V."/>
            <person name="Ament-Velasquez S.L."/>
            <person name="Kruys A."/>
            <person name="Hutchinson M.I."/>
            <person name="Powell A.J."/>
            <person name="Barry K."/>
            <person name="Miller A.N."/>
            <person name="Grigoriev I.V."/>
            <person name="Debuchy R."/>
            <person name="Gladieux P."/>
            <person name="Hiltunen Thoren M."/>
            <person name="Johannesson H."/>
        </authorList>
    </citation>
    <scope>NUCLEOTIDE SEQUENCE</scope>
    <source>
        <strain evidence="2">CBS 958.72</strain>
    </source>
</reference>
<gene>
    <name evidence="2" type="ORF">B0T24DRAFT_598129</name>
</gene>
<feature type="compositionally biased region" description="Basic and acidic residues" evidence="1">
    <location>
        <begin position="258"/>
        <end position="271"/>
    </location>
</feature>
<comment type="caution">
    <text evidence="2">The sequence shown here is derived from an EMBL/GenBank/DDBJ whole genome shotgun (WGS) entry which is preliminary data.</text>
</comment>
<organism evidence="2 3">
    <name type="scientific">Lasiosphaeria ovina</name>
    <dbReference type="NCBI Taxonomy" id="92902"/>
    <lineage>
        <taxon>Eukaryota</taxon>
        <taxon>Fungi</taxon>
        <taxon>Dikarya</taxon>
        <taxon>Ascomycota</taxon>
        <taxon>Pezizomycotina</taxon>
        <taxon>Sordariomycetes</taxon>
        <taxon>Sordariomycetidae</taxon>
        <taxon>Sordariales</taxon>
        <taxon>Lasiosphaeriaceae</taxon>
        <taxon>Lasiosphaeria</taxon>
    </lineage>
</organism>
<protein>
    <submittedName>
        <fullName evidence="2">Uncharacterized protein</fullName>
    </submittedName>
</protein>
<dbReference type="EMBL" id="JAULSN010000009">
    <property type="protein sequence ID" value="KAK3364797.1"/>
    <property type="molecule type" value="Genomic_DNA"/>
</dbReference>
<accession>A0AAE0MZ40</accession>
<evidence type="ECO:0000313" key="2">
    <source>
        <dbReference type="EMBL" id="KAK3364797.1"/>
    </source>
</evidence>
<keyword evidence="3" id="KW-1185">Reference proteome</keyword>
<feature type="region of interest" description="Disordered" evidence="1">
    <location>
        <begin position="252"/>
        <end position="271"/>
    </location>
</feature>
<dbReference type="Proteomes" id="UP001287356">
    <property type="component" value="Unassembled WGS sequence"/>
</dbReference>
<reference evidence="2" key="2">
    <citation type="submission" date="2023-06" db="EMBL/GenBank/DDBJ databases">
        <authorList>
            <consortium name="Lawrence Berkeley National Laboratory"/>
            <person name="Haridas S."/>
            <person name="Hensen N."/>
            <person name="Bonometti L."/>
            <person name="Westerberg I."/>
            <person name="Brannstrom I.O."/>
            <person name="Guillou S."/>
            <person name="Cros-Aarteil S."/>
            <person name="Calhoun S."/>
            <person name="Kuo A."/>
            <person name="Mondo S."/>
            <person name="Pangilinan J."/>
            <person name="Riley R."/>
            <person name="Labutti K."/>
            <person name="Andreopoulos B."/>
            <person name="Lipzen A."/>
            <person name="Chen C."/>
            <person name="Yanf M."/>
            <person name="Daum C."/>
            <person name="Ng V."/>
            <person name="Clum A."/>
            <person name="Steindorff A."/>
            <person name="Ohm R."/>
            <person name="Martin F."/>
            <person name="Silar P."/>
            <person name="Natvig D."/>
            <person name="Lalanne C."/>
            <person name="Gautier V."/>
            <person name="Ament-Velasquez S.L."/>
            <person name="Kruys A."/>
            <person name="Hutchinson M.I."/>
            <person name="Powell A.J."/>
            <person name="Barry K."/>
            <person name="Miller A.N."/>
            <person name="Grigoriev I.V."/>
            <person name="Debuchy R."/>
            <person name="Gladieux P."/>
            <person name="Thoren M.H."/>
            <person name="Johannesson H."/>
        </authorList>
    </citation>
    <scope>NUCLEOTIDE SEQUENCE</scope>
    <source>
        <strain evidence="2">CBS 958.72</strain>
    </source>
</reference>
<dbReference type="AlphaFoldDB" id="A0AAE0MZ40"/>
<evidence type="ECO:0000313" key="3">
    <source>
        <dbReference type="Proteomes" id="UP001287356"/>
    </source>
</evidence>